<keyword evidence="4 6" id="KW-0862">Zinc</keyword>
<name>A0A1I5AWY2_9NEIS</name>
<evidence type="ECO:0000256" key="2">
    <source>
        <dbReference type="ARBA" id="ARBA00022723"/>
    </source>
</evidence>
<dbReference type="Pfam" id="PF01435">
    <property type="entry name" value="Peptidase_M48"/>
    <property type="match status" value="1"/>
</dbReference>
<evidence type="ECO:0000313" key="9">
    <source>
        <dbReference type="EMBL" id="SFN66739.1"/>
    </source>
</evidence>
<keyword evidence="10" id="KW-1185">Reference proteome</keyword>
<dbReference type="GO" id="GO:0004222">
    <property type="term" value="F:metalloendopeptidase activity"/>
    <property type="evidence" value="ECO:0007669"/>
    <property type="project" value="InterPro"/>
</dbReference>
<evidence type="ECO:0000313" key="10">
    <source>
        <dbReference type="Proteomes" id="UP000242869"/>
    </source>
</evidence>
<dbReference type="CDD" id="cd07331">
    <property type="entry name" value="M48C_Oma1_like"/>
    <property type="match status" value="1"/>
</dbReference>
<evidence type="ECO:0000256" key="1">
    <source>
        <dbReference type="ARBA" id="ARBA00022670"/>
    </source>
</evidence>
<comment type="similarity">
    <text evidence="6">Belongs to the peptidase M48 family.</text>
</comment>
<dbReference type="PANTHER" id="PTHR22726:SF1">
    <property type="entry name" value="METALLOENDOPEPTIDASE OMA1, MITOCHONDRIAL"/>
    <property type="match status" value="1"/>
</dbReference>
<protein>
    <submittedName>
        <fullName evidence="9">Peptidase family M48</fullName>
    </submittedName>
</protein>
<dbReference type="PANTHER" id="PTHR22726">
    <property type="entry name" value="METALLOENDOPEPTIDASE OMA1"/>
    <property type="match status" value="1"/>
</dbReference>
<dbReference type="STRING" id="83765.SAMN05660284_02014"/>
<evidence type="ECO:0000256" key="6">
    <source>
        <dbReference type="RuleBase" id="RU003983"/>
    </source>
</evidence>
<organism evidence="9 10">
    <name type="scientific">Formivibrio citricus</name>
    <dbReference type="NCBI Taxonomy" id="83765"/>
    <lineage>
        <taxon>Bacteria</taxon>
        <taxon>Pseudomonadati</taxon>
        <taxon>Pseudomonadota</taxon>
        <taxon>Betaproteobacteria</taxon>
        <taxon>Neisseriales</taxon>
        <taxon>Chitinibacteraceae</taxon>
        <taxon>Formivibrio</taxon>
    </lineage>
</organism>
<dbReference type="GO" id="GO:0046872">
    <property type="term" value="F:metal ion binding"/>
    <property type="evidence" value="ECO:0007669"/>
    <property type="project" value="UniProtKB-KW"/>
</dbReference>
<gene>
    <name evidence="9" type="ORF">SAMN05660284_02014</name>
</gene>
<keyword evidence="2" id="KW-0479">Metal-binding</keyword>
<accession>A0A1I5AWY2</accession>
<evidence type="ECO:0000256" key="4">
    <source>
        <dbReference type="ARBA" id="ARBA00022833"/>
    </source>
</evidence>
<evidence type="ECO:0000256" key="3">
    <source>
        <dbReference type="ARBA" id="ARBA00022801"/>
    </source>
</evidence>
<dbReference type="RefSeq" id="WP_091195523.1">
    <property type="nucleotide sequence ID" value="NZ_FOVE01000014.1"/>
</dbReference>
<keyword evidence="1 6" id="KW-0645">Protease</keyword>
<dbReference type="AlphaFoldDB" id="A0A1I5AWY2"/>
<feature type="signal peptide" evidence="7">
    <location>
        <begin position="1"/>
        <end position="21"/>
    </location>
</feature>
<dbReference type="Proteomes" id="UP000242869">
    <property type="component" value="Unassembled WGS sequence"/>
</dbReference>
<keyword evidence="7" id="KW-0732">Signal</keyword>
<keyword evidence="5 6" id="KW-0482">Metalloprotease</keyword>
<dbReference type="GO" id="GO:0051603">
    <property type="term" value="P:proteolysis involved in protein catabolic process"/>
    <property type="evidence" value="ECO:0007669"/>
    <property type="project" value="TreeGrafter"/>
</dbReference>
<evidence type="ECO:0000256" key="7">
    <source>
        <dbReference type="SAM" id="SignalP"/>
    </source>
</evidence>
<keyword evidence="3 6" id="KW-0378">Hydrolase</keyword>
<dbReference type="InterPro" id="IPR001915">
    <property type="entry name" value="Peptidase_M48"/>
</dbReference>
<sequence length="270" mass="29221">MKRMIWTTSLAMGLGSLLGCATNEVTGRQQLMLIPSATVVAMGEKEFADTKEKARRAGQADTNKARVARITQITKALIAQAIKLKPESAQWKWETVVINDPQTVNATCLPGGKITVYTGIIGALHATDDELAAVIGHEIAHAISEHGREKVSMAMGVQAAITLAASTSQTAQSNELLMKQGGNLLVKLPNSRSAESEADHIGLRIAAMAGYNPMAGVSLWQKMNKLMKGNAPAEFQSTHPSNETRIADNGKWAEELMPVYESNKRRRPKY</sequence>
<comment type="cofactor">
    <cofactor evidence="6">
        <name>Zn(2+)</name>
        <dbReference type="ChEBI" id="CHEBI:29105"/>
    </cofactor>
    <text evidence="6">Binds 1 zinc ion per subunit.</text>
</comment>
<evidence type="ECO:0000259" key="8">
    <source>
        <dbReference type="Pfam" id="PF01435"/>
    </source>
</evidence>
<feature type="domain" description="Peptidase M48" evidence="8">
    <location>
        <begin position="67"/>
        <end position="248"/>
    </location>
</feature>
<dbReference type="OrthoDB" id="9810445at2"/>
<dbReference type="PROSITE" id="PS51257">
    <property type="entry name" value="PROKAR_LIPOPROTEIN"/>
    <property type="match status" value="1"/>
</dbReference>
<evidence type="ECO:0000256" key="5">
    <source>
        <dbReference type="ARBA" id="ARBA00023049"/>
    </source>
</evidence>
<reference evidence="10" key="1">
    <citation type="submission" date="2016-10" db="EMBL/GenBank/DDBJ databases">
        <authorList>
            <person name="Varghese N."/>
            <person name="Submissions S."/>
        </authorList>
    </citation>
    <scope>NUCLEOTIDE SEQUENCE [LARGE SCALE GENOMIC DNA]</scope>
    <source>
        <strain evidence="10">DSM 6150</strain>
    </source>
</reference>
<dbReference type="EMBL" id="FOVE01000014">
    <property type="protein sequence ID" value="SFN66739.1"/>
    <property type="molecule type" value="Genomic_DNA"/>
</dbReference>
<dbReference type="InterPro" id="IPR051156">
    <property type="entry name" value="Mito/Outer_Membr_Metalloprot"/>
</dbReference>
<dbReference type="GO" id="GO:0016020">
    <property type="term" value="C:membrane"/>
    <property type="evidence" value="ECO:0007669"/>
    <property type="project" value="TreeGrafter"/>
</dbReference>
<dbReference type="Gene3D" id="3.30.2010.10">
    <property type="entry name" value="Metalloproteases ('zincins'), catalytic domain"/>
    <property type="match status" value="1"/>
</dbReference>
<feature type="chain" id="PRO_5017265235" evidence="7">
    <location>
        <begin position="22"/>
        <end position="270"/>
    </location>
</feature>
<proteinExistence type="inferred from homology"/>